<feature type="transmembrane region" description="Helical" evidence="1">
    <location>
        <begin position="60"/>
        <end position="80"/>
    </location>
</feature>
<keyword evidence="1" id="KW-1133">Transmembrane helix</keyword>
<reference evidence="2 3" key="1">
    <citation type="submission" date="2015-08" db="EMBL/GenBank/DDBJ databases">
        <title>Next Generation Sequencing and Analysis of the Genome of Puccinia sorghi L Schw, the Causal Agent of Maize Common Rust.</title>
        <authorList>
            <person name="Rochi L."/>
            <person name="Burguener G."/>
            <person name="Darino M."/>
            <person name="Turjanski A."/>
            <person name="Kreff E."/>
            <person name="Dieguez M.J."/>
            <person name="Sacco F."/>
        </authorList>
    </citation>
    <scope>NUCLEOTIDE SEQUENCE [LARGE SCALE GENOMIC DNA]</scope>
    <source>
        <strain evidence="2 3">RO10H11247</strain>
    </source>
</reference>
<keyword evidence="1" id="KW-0472">Membrane</keyword>
<gene>
    <name evidence="2" type="ORF">VP01_3335g1</name>
</gene>
<organism evidence="2 3">
    <name type="scientific">Puccinia sorghi</name>
    <dbReference type="NCBI Taxonomy" id="27349"/>
    <lineage>
        <taxon>Eukaryota</taxon>
        <taxon>Fungi</taxon>
        <taxon>Dikarya</taxon>
        <taxon>Basidiomycota</taxon>
        <taxon>Pucciniomycotina</taxon>
        <taxon>Pucciniomycetes</taxon>
        <taxon>Pucciniales</taxon>
        <taxon>Pucciniaceae</taxon>
        <taxon>Puccinia</taxon>
    </lineage>
</organism>
<dbReference type="EMBL" id="LAVV01008319">
    <property type="protein sequence ID" value="KNZ53134.1"/>
    <property type="molecule type" value="Genomic_DNA"/>
</dbReference>
<name>A0A0L6UX95_9BASI</name>
<dbReference type="Proteomes" id="UP000037035">
    <property type="component" value="Unassembled WGS sequence"/>
</dbReference>
<dbReference type="AlphaFoldDB" id="A0A0L6UX95"/>
<dbReference type="VEuPathDB" id="FungiDB:VP01_3335g1"/>
<evidence type="ECO:0000256" key="1">
    <source>
        <dbReference type="SAM" id="Phobius"/>
    </source>
</evidence>
<evidence type="ECO:0000313" key="2">
    <source>
        <dbReference type="EMBL" id="KNZ53134.1"/>
    </source>
</evidence>
<sequence length="337" mass="38657">MINCMQLTCSMLQPSFHSISTFCPVTVNQSLVESILEHGWNNNRISLGLSACKMQAVEQVFFAVPCSGLVFVVIFGFLGLDGVGSSWLVSACRWFRHNSCLTHSYLNVYLISQIVYVMLISGLSNVSLYFYLMFMKGLSLILFWFHHLIMISRLCHFDLVPIILFTYSSPYCLSHPCLMVSHFLTYIIFLIIRIHCKIKLSQLPVVEIQKVPGSFCSYYNHSPNFSLLLVQTLLQINKRPINDHQMTSDISLLNSINSVASYATLSNSTITLLPHMYICNKQKDEPWRFVDQLVFMERKHGLNLDYTKLTTVRLQAPPLWLEHSQKILQTPKDLITI</sequence>
<feature type="transmembrane region" description="Helical" evidence="1">
    <location>
        <begin position="173"/>
        <end position="192"/>
    </location>
</feature>
<comment type="caution">
    <text evidence="2">The sequence shown here is derived from an EMBL/GenBank/DDBJ whole genome shotgun (WGS) entry which is preliminary data.</text>
</comment>
<proteinExistence type="predicted"/>
<accession>A0A0L6UX95</accession>
<keyword evidence="1" id="KW-0812">Transmembrane</keyword>
<evidence type="ECO:0000313" key="3">
    <source>
        <dbReference type="Proteomes" id="UP000037035"/>
    </source>
</evidence>
<keyword evidence="3" id="KW-1185">Reference proteome</keyword>
<protein>
    <submittedName>
        <fullName evidence="2">Uncharacterized protein</fullName>
    </submittedName>
</protein>